<evidence type="ECO:0000256" key="1">
    <source>
        <dbReference type="ARBA" id="ARBA00004123"/>
    </source>
</evidence>
<accession>F4PER1</accession>
<dbReference type="FunFam" id="3.40.50.2300:FF:000039">
    <property type="entry name" value="RNA polymerase II subunit A C-terminal domain phosphatase"/>
    <property type="match status" value="1"/>
</dbReference>
<comment type="subcellular location">
    <subcellularLocation>
        <location evidence="1 9">Nucleus</location>
    </subcellularLocation>
</comment>
<dbReference type="HOGENOM" id="CLU_062463_2_1_1"/>
<keyword evidence="4 9" id="KW-0378">Hydrolase</keyword>
<dbReference type="PANTHER" id="PTHR20383">
    <property type="entry name" value="RNA POLYMERASE II SUBUNIT A C-TERMINAL DOMAIN PHOSPHATASE"/>
    <property type="match status" value="1"/>
</dbReference>
<dbReference type="GO" id="GO:0031124">
    <property type="term" value="P:mRNA 3'-end processing"/>
    <property type="evidence" value="ECO:0007669"/>
    <property type="project" value="UniProtKB-ARBA"/>
</dbReference>
<comment type="function">
    <text evidence="9">Component of the cleavage and polyadenylation factor (CPF) complex, which plays a key role in polyadenylation-dependent pre-mRNA 3'-end formation and cooperates with cleavage factors including the CFIA complex and NAB4/CFIB. SSU72 is required for 3'-end formation of snoRNAs.</text>
</comment>
<evidence type="ECO:0000256" key="2">
    <source>
        <dbReference type="ARBA" id="ARBA00008978"/>
    </source>
</evidence>
<dbReference type="RefSeq" id="XP_006683044.1">
    <property type="nucleotide sequence ID" value="XM_006682981.1"/>
</dbReference>
<dbReference type="OMA" id="TQPNVYQ"/>
<dbReference type="FunFam" id="3.40.50.2300:FF:000313">
    <property type="entry name" value="Ssu72 CTD phosphatase, isoform B"/>
    <property type="match status" value="1"/>
</dbReference>
<evidence type="ECO:0000256" key="7">
    <source>
        <dbReference type="ARBA" id="ARBA00047761"/>
    </source>
</evidence>
<gene>
    <name evidence="10" type="ORF">BATDEDRAFT_28613</name>
</gene>
<evidence type="ECO:0000256" key="3">
    <source>
        <dbReference type="ARBA" id="ARBA00022664"/>
    </source>
</evidence>
<evidence type="ECO:0000256" key="8">
    <source>
        <dbReference type="ARBA" id="ARBA00048336"/>
    </source>
</evidence>
<organism evidence="10 11">
    <name type="scientific">Batrachochytrium dendrobatidis (strain JAM81 / FGSC 10211)</name>
    <name type="common">Frog chytrid fungus</name>
    <dbReference type="NCBI Taxonomy" id="684364"/>
    <lineage>
        <taxon>Eukaryota</taxon>
        <taxon>Fungi</taxon>
        <taxon>Fungi incertae sedis</taxon>
        <taxon>Chytridiomycota</taxon>
        <taxon>Chytridiomycota incertae sedis</taxon>
        <taxon>Chytridiomycetes</taxon>
        <taxon>Rhizophydiales</taxon>
        <taxon>Rhizophydiales incertae sedis</taxon>
        <taxon>Batrachochytrium</taxon>
    </lineage>
</organism>
<evidence type="ECO:0000256" key="6">
    <source>
        <dbReference type="ARBA" id="ARBA00023242"/>
    </source>
</evidence>
<keyword evidence="3 9" id="KW-0507">mRNA processing</keyword>
<keyword evidence="6 9" id="KW-0539">Nucleus</keyword>
<dbReference type="OrthoDB" id="57957at2759"/>
<dbReference type="InterPro" id="IPR006811">
    <property type="entry name" value="RNA_pol_II_suA"/>
</dbReference>
<dbReference type="GO" id="GO:0006369">
    <property type="term" value="P:termination of RNA polymerase II transcription"/>
    <property type="evidence" value="ECO:0000318"/>
    <property type="project" value="GO_Central"/>
</dbReference>
<dbReference type="EC" id="3.1.3.16" evidence="9"/>
<protein>
    <recommendedName>
        <fullName evidence="9">RNA polymerase II subunit A C-terminal domain phosphatase SSU72</fullName>
        <shortName evidence="9">CTD phosphatase SSU72</shortName>
        <ecNumber evidence="9">3.1.3.16</ecNumber>
    </recommendedName>
</protein>
<comment type="catalytic activity">
    <reaction evidence="7 9">
        <text>O-phospho-L-seryl-[protein] + H2O = L-seryl-[protein] + phosphate</text>
        <dbReference type="Rhea" id="RHEA:20629"/>
        <dbReference type="Rhea" id="RHEA-COMP:9863"/>
        <dbReference type="Rhea" id="RHEA-COMP:11604"/>
        <dbReference type="ChEBI" id="CHEBI:15377"/>
        <dbReference type="ChEBI" id="CHEBI:29999"/>
        <dbReference type="ChEBI" id="CHEBI:43474"/>
        <dbReference type="ChEBI" id="CHEBI:83421"/>
        <dbReference type="EC" id="3.1.3.16"/>
    </reaction>
</comment>
<dbReference type="Gene3D" id="3.40.50.2300">
    <property type="match status" value="2"/>
</dbReference>
<dbReference type="Proteomes" id="UP000007241">
    <property type="component" value="Unassembled WGS sequence"/>
</dbReference>
<dbReference type="GO" id="GO:0008420">
    <property type="term" value="F:RNA polymerase II CTD heptapeptide repeat phosphatase activity"/>
    <property type="evidence" value="ECO:0000318"/>
    <property type="project" value="GO_Central"/>
</dbReference>
<reference evidence="10 11" key="1">
    <citation type="submission" date="2009-12" db="EMBL/GenBank/DDBJ databases">
        <title>The draft genome of Batrachochytrium dendrobatidis.</title>
        <authorList>
            <consortium name="US DOE Joint Genome Institute (JGI-PGF)"/>
            <person name="Kuo A."/>
            <person name="Salamov A."/>
            <person name="Schmutz J."/>
            <person name="Lucas S."/>
            <person name="Pitluck S."/>
            <person name="Rosenblum E."/>
            <person name="Stajich J."/>
            <person name="Eisen M."/>
            <person name="Grigoriev I.V."/>
        </authorList>
    </citation>
    <scope>NUCLEOTIDE SEQUENCE [LARGE SCALE GENOMIC DNA]</scope>
    <source>
        <strain evidence="11">JAM81 / FGSC 10211</strain>
    </source>
</reference>
<dbReference type="InParanoid" id="F4PER1"/>
<comment type="catalytic activity">
    <reaction evidence="8 9">
        <text>O-phospho-L-threonyl-[protein] + H2O = L-threonyl-[protein] + phosphate</text>
        <dbReference type="Rhea" id="RHEA:47004"/>
        <dbReference type="Rhea" id="RHEA-COMP:11060"/>
        <dbReference type="Rhea" id="RHEA-COMP:11605"/>
        <dbReference type="ChEBI" id="CHEBI:15377"/>
        <dbReference type="ChEBI" id="CHEBI:30013"/>
        <dbReference type="ChEBI" id="CHEBI:43474"/>
        <dbReference type="ChEBI" id="CHEBI:61977"/>
        <dbReference type="EC" id="3.1.3.16"/>
    </reaction>
</comment>
<evidence type="ECO:0000256" key="9">
    <source>
        <dbReference type="RuleBase" id="RU369031"/>
    </source>
</evidence>
<dbReference type="AlphaFoldDB" id="F4PER1"/>
<evidence type="ECO:0000313" key="11">
    <source>
        <dbReference type="Proteomes" id="UP000007241"/>
    </source>
</evidence>
<comment type="similarity">
    <text evidence="2 9">Belongs to the SSU72 phosphatase family.</text>
</comment>
<evidence type="ECO:0000256" key="5">
    <source>
        <dbReference type="ARBA" id="ARBA00022912"/>
    </source>
</evidence>
<comment type="subunit">
    <text evidence="9">Component of the cleavage and polyadenylation factor (CPF) complex.</text>
</comment>
<keyword evidence="5 9" id="KW-0904">Protein phosphatase</keyword>
<evidence type="ECO:0000313" key="10">
    <source>
        <dbReference type="EMBL" id="EGF76256.1"/>
    </source>
</evidence>
<dbReference type="STRING" id="684364.F4PER1"/>
<dbReference type="EMBL" id="GL882898">
    <property type="protein sequence ID" value="EGF76256.1"/>
    <property type="molecule type" value="Genomic_DNA"/>
</dbReference>
<dbReference type="GeneID" id="18239691"/>
<dbReference type="Pfam" id="PF04722">
    <property type="entry name" value="Ssu72"/>
    <property type="match status" value="1"/>
</dbReference>
<keyword evidence="11" id="KW-1185">Reference proteome</keyword>
<dbReference type="FunCoup" id="F4PER1">
    <property type="interactions" value="571"/>
</dbReference>
<sequence length="210" mass="23585">MSKIKFAVVCASNQNRSMEAHHVLRQHNFSISSYGTGTAVRLPGPSADKPNIYSFGTPYDDIYNELASQDRHLYTQNGLLLMLDRNRRIKRAPERFQDTSDVFDVIFTCEERCFDAACEMIDSISDVGILNRSRQSNQPVHVINVEIIDNHEQATVGGKLILQLAQELVANMSVDGQIEATTDLDQEIGALLEAFIDKTKANILYTITYL</sequence>
<evidence type="ECO:0000256" key="4">
    <source>
        <dbReference type="ARBA" id="ARBA00022801"/>
    </source>
</evidence>
<dbReference type="GO" id="GO:0005847">
    <property type="term" value="C:mRNA cleavage and polyadenylation specificity factor complex"/>
    <property type="evidence" value="ECO:0000318"/>
    <property type="project" value="GO_Central"/>
</dbReference>
<name>F4PER1_BATDJ</name>
<proteinExistence type="inferred from homology"/>
<comment type="function">
    <text evidence="9">Processively dephosphorylates Ser-5 of the heptad repeats YSPTSPS in the C-terminal domain of the largest RNA polymerase II subunit (RPB1).</text>
</comment>